<keyword evidence="5 6" id="KW-0472">Membrane</keyword>
<evidence type="ECO:0000259" key="7">
    <source>
        <dbReference type="PROSITE" id="PS50850"/>
    </source>
</evidence>
<evidence type="ECO:0000256" key="4">
    <source>
        <dbReference type="ARBA" id="ARBA00022989"/>
    </source>
</evidence>
<evidence type="ECO:0000256" key="6">
    <source>
        <dbReference type="SAM" id="Phobius"/>
    </source>
</evidence>
<dbReference type="InterPro" id="IPR051337">
    <property type="entry name" value="OPA_Antiporter"/>
</dbReference>
<dbReference type="GO" id="GO:0061513">
    <property type="term" value="F:glucose 6-phosphate:phosphate antiporter activity"/>
    <property type="evidence" value="ECO:0007669"/>
    <property type="project" value="TreeGrafter"/>
</dbReference>
<reference evidence="8" key="2">
    <citation type="submission" date="2025-09" db="UniProtKB">
        <authorList>
            <consortium name="Ensembl"/>
        </authorList>
    </citation>
    <scope>IDENTIFICATION</scope>
</reference>
<feature type="transmembrane region" description="Helical" evidence="6">
    <location>
        <begin position="259"/>
        <end position="283"/>
    </location>
</feature>
<feature type="domain" description="Major facilitator superfamily (MFS) profile" evidence="7">
    <location>
        <begin position="13"/>
        <end position="425"/>
    </location>
</feature>
<dbReference type="GeneTree" id="ENSGT00730000111086"/>
<organism evidence="8 9">
    <name type="scientific">Eptatretus burgeri</name>
    <name type="common">Inshore hagfish</name>
    <dbReference type="NCBI Taxonomy" id="7764"/>
    <lineage>
        <taxon>Eukaryota</taxon>
        <taxon>Metazoa</taxon>
        <taxon>Chordata</taxon>
        <taxon>Craniata</taxon>
        <taxon>Vertebrata</taxon>
        <taxon>Cyclostomata</taxon>
        <taxon>Myxini</taxon>
        <taxon>Myxiniformes</taxon>
        <taxon>Myxinidae</taxon>
        <taxon>Eptatretinae</taxon>
        <taxon>Eptatretus</taxon>
    </lineage>
</organism>
<comment type="subcellular location">
    <subcellularLocation>
        <location evidence="1">Endomembrane system</location>
        <topology evidence="1">Multi-pass membrane protein</topology>
    </subcellularLocation>
</comment>
<feature type="transmembrane region" description="Helical" evidence="6">
    <location>
        <begin position="137"/>
        <end position="159"/>
    </location>
</feature>
<evidence type="ECO:0000313" key="8">
    <source>
        <dbReference type="Ensembl" id="ENSEBUP00000000361.1"/>
    </source>
</evidence>
<feature type="transmembrane region" description="Helical" evidence="6">
    <location>
        <begin position="328"/>
        <end position="353"/>
    </location>
</feature>
<protein>
    <submittedName>
        <fullName evidence="8">Solute carrier family 37 member 4a</fullName>
    </submittedName>
</protein>
<feature type="transmembrane region" description="Helical" evidence="6">
    <location>
        <begin position="217"/>
        <end position="239"/>
    </location>
</feature>
<dbReference type="Ensembl" id="ENSEBUT00000000655.1">
    <property type="protein sequence ID" value="ENSEBUP00000000361.1"/>
    <property type="gene ID" value="ENSEBUG00000000540.1"/>
</dbReference>
<dbReference type="InterPro" id="IPR020846">
    <property type="entry name" value="MFS_dom"/>
</dbReference>
<keyword evidence="9" id="KW-1185">Reference proteome</keyword>
<reference evidence="8" key="1">
    <citation type="submission" date="2025-08" db="UniProtKB">
        <authorList>
            <consortium name="Ensembl"/>
        </authorList>
    </citation>
    <scope>IDENTIFICATION</scope>
</reference>
<feature type="transmembrane region" description="Helical" evidence="6">
    <location>
        <begin position="391"/>
        <end position="413"/>
    </location>
</feature>
<evidence type="ECO:0000256" key="5">
    <source>
        <dbReference type="ARBA" id="ARBA00023136"/>
    </source>
</evidence>
<feature type="transmembrane region" description="Helical" evidence="6">
    <location>
        <begin position="7"/>
        <end position="26"/>
    </location>
</feature>
<feature type="transmembrane region" description="Helical" evidence="6">
    <location>
        <begin position="165"/>
        <end position="187"/>
    </location>
</feature>
<proteinExistence type="inferred from homology"/>
<sequence>MADDPYLYYRVATFVAMYCGYTLYYFNRKTFAFVLPSLLNDVHMEKDDLGLIVSSLALAYAISKFVSGLLTDMLSARLLFPLGLALVGLMNILFSRSSSVEVFTAIWFANGLAQGFGWPPCAKILRQWFPPSQFGTWWAMLSTSMNVAGSVGPLVAAWLVPSLGWRGLMAGAGVVALGTSGMAFTVIREKPTDVGLAPIPGVGGTEKGRGGKHEGSVMALLTSPYLWLLSSSYLVVFGAKSALSDWGQLVLIQEKGHSLITGSSFISALEFGGLVGSIVAGYLSDRAVAKVGLSSQGNPRHGLLLLMMAVMTLSLTLFRMIVGPDSSQLWILSLGFTFGFCAYGSISLFGVLANEASVPSLCGTAHAVVALSANVGGFLAGLPISTVAQHWGWNAAVGCTELAALLATVAFISMRNICTTMGRVKAD</sequence>
<feature type="transmembrane region" description="Helical" evidence="6">
    <location>
        <begin position="303"/>
        <end position="322"/>
    </location>
</feature>
<comment type="similarity">
    <text evidence="2">Belongs to the major facilitator superfamily. Organophosphate:Pi antiporter (OPA) (TC 2.A.1.4) family.</text>
</comment>
<evidence type="ECO:0000256" key="1">
    <source>
        <dbReference type="ARBA" id="ARBA00004127"/>
    </source>
</evidence>
<dbReference type="Proteomes" id="UP000694388">
    <property type="component" value="Unplaced"/>
</dbReference>
<dbReference type="Gene3D" id="1.20.1250.20">
    <property type="entry name" value="MFS general substrate transporter like domains"/>
    <property type="match status" value="2"/>
</dbReference>
<feature type="transmembrane region" description="Helical" evidence="6">
    <location>
        <begin position="49"/>
        <end position="66"/>
    </location>
</feature>
<dbReference type="PIRSF" id="PIRSF002808">
    <property type="entry name" value="Hexose_phosphate_transp"/>
    <property type="match status" value="1"/>
</dbReference>
<dbReference type="SUPFAM" id="SSF103473">
    <property type="entry name" value="MFS general substrate transporter"/>
    <property type="match status" value="1"/>
</dbReference>
<accession>A0A8C4PVX8</accession>
<dbReference type="AlphaFoldDB" id="A0A8C4PVX8"/>
<evidence type="ECO:0000313" key="9">
    <source>
        <dbReference type="Proteomes" id="UP000694388"/>
    </source>
</evidence>
<evidence type="ECO:0000256" key="2">
    <source>
        <dbReference type="ARBA" id="ARBA00009598"/>
    </source>
</evidence>
<feature type="transmembrane region" description="Helical" evidence="6">
    <location>
        <begin position="78"/>
        <end position="94"/>
    </location>
</feature>
<dbReference type="Pfam" id="PF07690">
    <property type="entry name" value="MFS_1"/>
    <property type="match status" value="1"/>
</dbReference>
<dbReference type="PROSITE" id="PS50850">
    <property type="entry name" value="MFS"/>
    <property type="match status" value="1"/>
</dbReference>
<keyword evidence="4 6" id="KW-1133">Transmembrane helix</keyword>
<dbReference type="InterPro" id="IPR011701">
    <property type="entry name" value="MFS"/>
</dbReference>
<dbReference type="InterPro" id="IPR000849">
    <property type="entry name" value="Sugar_P_transporter"/>
</dbReference>
<evidence type="ECO:0000256" key="3">
    <source>
        <dbReference type="ARBA" id="ARBA00022692"/>
    </source>
</evidence>
<keyword evidence="3 6" id="KW-0812">Transmembrane</keyword>
<dbReference type="GO" id="GO:0005789">
    <property type="term" value="C:endoplasmic reticulum membrane"/>
    <property type="evidence" value="ECO:0007669"/>
    <property type="project" value="TreeGrafter"/>
</dbReference>
<dbReference type="PANTHER" id="PTHR43826">
    <property type="entry name" value="GLUCOSE-6-PHOSPHATE EXCHANGER SLC37A4"/>
    <property type="match status" value="1"/>
</dbReference>
<dbReference type="InterPro" id="IPR036259">
    <property type="entry name" value="MFS_trans_sf"/>
</dbReference>
<dbReference type="OMA" id="RWFMGAG"/>
<feature type="transmembrane region" description="Helical" evidence="6">
    <location>
        <begin position="106"/>
        <end position="125"/>
    </location>
</feature>
<dbReference type="GO" id="GO:0035435">
    <property type="term" value="P:phosphate ion transmembrane transport"/>
    <property type="evidence" value="ECO:0007669"/>
    <property type="project" value="TreeGrafter"/>
</dbReference>
<name>A0A8C4PVX8_EPTBU</name>
<dbReference type="GO" id="GO:0048545">
    <property type="term" value="P:response to steroid hormone"/>
    <property type="evidence" value="ECO:0007669"/>
    <property type="project" value="Ensembl"/>
</dbReference>
<feature type="transmembrane region" description="Helical" evidence="6">
    <location>
        <begin position="365"/>
        <end position="385"/>
    </location>
</feature>
<dbReference type="PANTHER" id="PTHR43826:SF3">
    <property type="entry name" value="GLUCOSE-6-PHOSPHATE EXCHANGER SLC37A4"/>
    <property type="match status" value="1"/>
</dbReference>